<evidence type="ECO:0000313" key="2">
    <source>
        <dbReference type="EMBL" id="PSN83579.1"/>
    </source>
</evidence>
<dbReference type="AlphaFoldDB" id="A0A2R6AB63"/>
<dbReference type="Proteomes" id="UP000240880">
    <property type="component" value="Unassembled WGS sequence"/>
</dbReference>
<dbReference type="CDD" id="cd06558">
    <property type="entry name" value="crotonase-like"/>
    <property type="match status" value="1"/>
</dbReference>
<evidence type="ECO:0008006" key="4">
    <source>
        <dbReference type="Google" id="ProtNLM"/>
    </source>
</evidence>
<dbReference type="InterPro" id="IPR001753">
    <property type="entry name" value="Enoyl-CoA_hydra/iso"/>
</dbReference>
<evidence type="ECO:0000313" key="3">
    <source>
        <dbReference type="Proteomes" id="UP000240880"/>
    </source>
</evidence>
<organism evidence="2 3">
    <name type="scientific">Candidatus Marsarchaeota G1 archaeon OSP_D</name>
    <dbReference type="NCBI Taxonomy" id="1978155"/>
    <lineage>
        <taxon>Archaea</taxon>
        <taxon>Candidatus Marsarchaeota</taxon>
        <taxon>Candidatus Marsarchaeota group 1</taxon>
    </lineage>
</organism>
<dbReference type="PANTHER" id="PTHR43802:SF1">
    <property type="entry name" value="IP11341P-RELATED"/>
    <property type="match status" value="1"/>
</dbReference>
<evidence type="ECO:0000256" key="1">
    <source>
        <dbReference type="ARBA" id="ARBA00005254"/>
    </source>
</evidence>
<dbReference type="Gene3D" id="3.90.226.10">
    <property type="entry name" value="2-enoyl-CoA Hydratase, Chain A, domain 1"/>
    <property type="match status" value="1"/>
</dbReference>
<dbReference type="Gene3D" id="1.10.12.10">
    <property type="entry name" value="Lyase 2-enoyl-coa Hydratase, Chain A, domain 2"/>
    <property type="match status" value="1"/>
</dbReference>
<protein>
    <recommendedName>
        <fullName evidence="4">2-(1,2-epoxy-1,2-dihydrophenyl)acetyl-CoA isomerase</fullName>
    </recommendedName>
</protein>
<dbReference type="PANTHER" id="PTHR43802">
    <property type="entry name" value="ENOYL-COA HYDRATASE"/>
    <property type="match status" value="1"/>
</dbReference>
<reference evidence="2 3" key="1">
    <citation type="submission" date="2017-04" db="EMBL/GenBank/DDBJ databases">
        <title>Novel microbial lineages endemic to geothermal iron-oxide mats fill important gaps in the evolutionary history of Archaea.</title>
        <authorList>
            <person name="Jay Z.J."/>
            <person name="Beam J.P."/>
            <person name="Dlakic M."/>
            <person name="Rusch D.B."/>
            <person name="Kozubal M.A."/>
            <person name="Inskeep W.P."/>
        </authorList>
    </citation>
    <scope>NUCLEOTIDE SEQUENCE [LARGE SCALE GENOMIC DNA]</scope>
    <source>
        <strain evidence="2">OSP_D</strain>
    </source>
</reference>
<dbReference type="InterPro" id="IPR029045">
    <property type="entry name" value="ClpP/crotonase-like_dom_sf"/>
</dbReference>
<dbReference type="SUPFAM" id="SSF52096">
    <property type="entry name" value="ClpP/crotonase"/>
    <property type="match status" value="1"/>
</dbReference>
<comment type="similarity">
    <text evidence="1">Belongs to the enoyl-CoA hydratase/isomerase family.</text>
</comment>
<sequence length="263" mass="28723">MEYHNVLYSIEEGIATITLNRPNVLNAVNNQMSEELQAALKRANEDTNVRVIVLTGAGRGFCAGEDLSELLEERKSGNVDLRKRLVWKYNPIVTQIWNSTKPTVCSINGVAAGAGASFALACDIKIASEKASFVMAFTRVGLVPDSGMSFLLPRLIGYTRAIEAIYLADTIDAKKAEALGLVNRVVPHEELESQTKELAKRLATGPTKAFALAKRALIFGLSHTLEETLEYESLTQGVAAKTQDHIEGVSAFIEKRKPNFTGR</sequence>
<dbReference type="EMBL" id="NEXC01000020">
    <property type="protein sequence ID" value="PSN83579.1"/>
    <property type="molecule type" value="Genomic_DNA"/>
</dbReference>
<proteinExistence type="inferred from homology"/>
<name>A0A2R6AB63_9ARCH</name>
<gene>
    <name evidence="2" type="ORF">B9Q01_04265</name>
</gene>
<dbReference type="InterPro" id="IPR014748">
    <property type="entry name" value="Enoyl-CoA_hydra_C"/>
</dbReference>
<comment type="caution">
    <text evidence="2">The sequence shown here is derived from an EMBL/GenBank/DDBJ whole genome shotgun (WGS) entry which is preliminary data.</text>
</comment>
<dbReference type="Pfam" id="PF00378">
    <property type="entry name" value="ECH_1"/>
    <property type="match status" value="1"/>
</dbReference>
<accession>A0A2R6AB63</accession>